<dbReference type="SUPFAM" id="SSF49842">
    <property type="entry name" value="TNF-like"/>
    <property type="match status" value="1"/>
</dbReference>
<evidence type="ECO:0000313" key="3">
    <source>
        <dbReference type="EMBL" id="GFS24898.1"/>
    </source>
</evidence>
<dbReference type="AlphaFoldDB" id="A0AAV4JSF0"/>
<evidence type="ECO:0000313" key="4">
    <source>
        <dbReference type="Proteomes" id="UP000762676"/>
    </source>
</evidence>
<dbReference type="EMBL" id="BMAT01003411">
    <property type="protein sequence ID" value="GFS24898.1"/>
    <property type="molecule type" value="Genomic_DNA"/>
</dbReference>
<keyword evidence="4" id="KW-1185">Reference proteome</keyword>
<gene>
    <name evidence="3" type="ORF">ElyMa_001674300</name>
</gene>
<protein>
    <recommendedName>
        <fullName evidence="2">C1q domain-containing protein</fullName>
    </recommendedName>
</protein>
<feature type="domain" description="C1q" evidence="2">
    <location>
        <begin position="242"/>
        <end position="331"/>
    </location>
</feature>
<organism evidence="3 4">
    <name type="scientific">Elysia marginata</name>
    <dbReference type="NCBI Taxonomy" id="1093978"/>
    <lineage>
        <taxon>Eukaryota</taxon>
        <taxon>Metazoa</taxon>
        <taxon>Spiralia</taxon>
        <taxon>Lophotrochozoa</taxon>
        <taxon>Mollusca</taxon>
        <taxon>Gastropoda</taxon>
        <taxon>Heterobranchia</taxon>
        <taxon>Euthyneura</taxon>
        <taxon>Panpulmonata</taxon>
        <taxon>Sacoglossa</taxon>
        <taxon>Placobranchoidea</taxon>
        <taxon>Plakobranchidae</taxon>
        <taxon>Elysia</taxon>
    </lineage>
</organism>
<dbReference type="InterPro" id="IPR008983">
    <property type="entry name" value="Tumour_necrosis_fac-like_dom"/>
</dbReference>
<evidence type="ECO:0000256" key="1">
    <source>
        <dbReference type="SAM" id="Coils"/>
    </source>
</evidence>
<reference evidence="3 4" key="1">
    <citation type="journal article" date="2021" name="Elife">
        <title>Chloroplast acquisition without the gene transfer in kleptoplastic sea slugs, Plakobranchus ocellatus.</title>
        <authorList>
            <person name="Maeda T."/>
            <person name="Takahashi S."/>
            <person name="Yoshida T."/>
            <person name="Shimamura S."/>
            <person name="Takaki Y."/>
            <person name="Nagai Y."/>
            <person name="Toyoda A."/>
            <person name="Suzuki Y."/>
            <person name="Arimoto A."/>
            <person name="Ishii H."/>
            <person name="Satoh N."/>
            <person name="Nishiyama T."/>
            <person name="Hasebe M."/>
            <person name="Maruyama T."/>
            <person name="Minagawa J."/>
            <person name="Obokata J."/>
            <person name="Shigenobu S."/>
        </authorList>
    </citation>
    <scope>NUCLEOTIDE SEQUENCE [LARGE SCALE GENOMIC DNA]</scope>
</reference>
<dbReference type="Pfam" id="PF00386">
    <property type="entry name" value="C1q"/>
    <property type="match status" value="1"/>
</dbReference>
<keyword evidence="1" id="KW-0175">Coiled coil</keyword>
<dbReference type="Gene3D" id="2.60.120.40">
    <property type="match status" value="1"/>
</dbReference>
<dbReference type="Proteomes" id="UP000762676">
    <property type="component" value="Unassembled WGS sequence"/>
</dbReference>
<accession>A0AAV4JSF0</accession>
<name>A0AAV4JSF0_9GAST</name>
<proteinExistence type="predicted"/>
<evidence type="ECO:0000259" key="2">
    <source>
        <dbReference type="Pfam" id="PF00386"/>
    </source>
</evidence>
<dbReference type="InterPro" id="IPR001073">
    <property type="entry name" value="C1q_dom"/>
</dbReference>
<sequence length="353" mass="38592">MTLVKLTYDLTVAKQDLTDKELRELVFTLAGKLDRVEVANSNMVSTITLLERQNINLLNNITTAYGENGALKSNVSTLERRLQAVERELEQERKENNNSDSAVLTKITDLENQISVMNFTFGSSGNSNTGAANCSCCDAYADITNDVGKLQQEQSTLQQKWRDLVFNQTKFVSDLTDSNSRLDSLALSITSLNTSTNAQDSDIGNLQNSLTKLTQKPQAFSASRPSYTAWYPNETIVGDVGDLTFNNILVDNYQAYDKMTGELTIAKAGHYMVSLTLSLNMVLSSSMEAGIKVNDHFIGFLSTSSTGILNSGSTTVVSKLAAGDKIKTKIDKVVAQPVTLNSDMCTFSVMYLG</sequence>
<feature type="coiled-coil region" evidence="1">
    <location>
        <begin position="68"/>
        <end position="102"/>
    </location>
</feature>
<comment type="caution">
    <text evidence="3">The sequence shown here is derived from an EMBL/GenBank/DDBJ whole genome shotgun (WGS) entry which is preliminary data.</text>
</comment>